<gene>
    <name evidence="1" type="ORF">ACOLOM_LOCUS3203</name>
</gene>
<reference evidence="1" key="1">
    <citation type="submission" date="2021-06" db="EMBL/GenBank/DDBJ databases">
        <authorList>
            <person name="Kallberg Y."/>
            <person name="Tangrot J."/>
            <person name="Rosling A."/>
        </authorList>
    </citation>
    <scope>NUCLEOTIDE SEQUENCE</scope>
    <source>
        <strain evidence="1">CL356</strain>
    </source>
</reference>
<evidence type="ECO:0000313" key="1">
    <source>
        <dbReference type="EMBL" id="CAG8510660.1"/>
    </source>
</evidence>
<accession>A0ACA9L5S7</accession>
<protein>
    <submittedName>
        <fullName evidence="1">1183_t:CDS:1</fullName>
    </submittedName>
</protein>
<sequence length="378" mass="42929">MKNNRPPATSYVRRSENISFSFAAGKDTFQSGFLGSENTYLEGILHLNYQKPTPINRIVLNLKGKEKTKLCESQAKANVLYSGSQTFIDKNYFIQNEEKLITKLDIPFNLLLPRNLPESVNICNNNGDEIGGIDYILSAIVDRKGFLKTTQKAKIKCPLKGTLIMHTNDPYQLCGSWGNLLNYSLELPQDNVFAIDTYTTIPMKIKFFRSGVSIEKVEFTLKTIVDFSFDKPRKVSRKIKEMVVSSAAIQHQELMFLRPARGEYAFSVELHVPPNTKPTNCYSNTLIQITHRLCVKCHLWGGTTDFVLEELVTVADARRPTQTSRLQSPPFMSLNNSLYRFDDSDEIFLDENDDFIYVYDQNGEKIHSYGIPSGSGLK</sequence>
<proteinExistence type="predicted"/>
<dbReference type="Proteomes" id="UP000789525">
    <property type="component" value="Unassembled WGS sequence"/>
</dbReference>
<evidence type="ECO:0000313" key="2">
    <source>
        <dbReference type="Proteomes" id="UP000789525"/>
    </source>
</evidence>
<organism evidence="1 2">
    <name type="scientific">Acaulospora colombiana</name>
    <dbReference type="NCBI Taxonomy" id="27376"/>
    <lineage>
        <taxon>Eukaryota</taxon>
        <taxon>Fungi</taxon>
        <taxon>Fungi incertae sedis</taxon>
        <taxon>Mucoromycota</taxon>
        <taxon>Glomeromycotina</taxon>
        <taxon>Glomeromycetes</taxon>
        <taxon>Diversisporales</taxon>
        <taxon>Acaulosporaceae</taxon>
        <taxon>Acaulospora</taxon>
    </lineage>
</organism>
<name>A0ACA9L5S7_9GLOM</name>
<dbReference type="EMBL" id="CAJVPT010004664">
    <property type="protein sequence ID" value="CAG8510660.1"/>
    <property type="molecule type" value="Genomic_DNA"/>
</dbReference>
<comment type="caution">
    <text evidence="1">The sequence shown here is derived from an EMBL/GenBank/DDBJ whole genome shotgun (WGS) entry which is preliminary data.</text>
</comment>
<keyword evidence="2" id="KW-1185">Reference proteome</keyword>